<keyword evidence="1" id="KW-0812">Transmembrane</keyword>
<evidence type="ECO:0000256" key="1">
    <source>
        <dbReference type="SAM" id="Phobius"/>
    </source>
</evidence>
<dbReference type="EMBL" id="JBHUJC010000010">
    <property type="protein sequence ID" value="MFD2275460.1"/>
    <property type="molecule type" value="Genomic_DNA"/>
</dbReference>
<sequence>MANFAFAGISASIGGESYSSDFASGMQAGFGQFIVGLQYSVGSFQFSEVLASDYGDVSGVQFAAFVSCLVAVMGALLLGTKLKKEWFPAKDEGKAVKLSPLPLPVEITRQMATKEELREAEADIEKRFDRLEETQEQQRVAARMAIRNVHKRIDKVVENTSEIKGELKQVNENLGRLVERSMK</sequence>
<keyword evidence="1" id="KW-0472">Membrane</keyword>
<proteinExistence type="predicted"/>
<name>A0ABW5E0Q8_9BACT</name>
<gene>
    <name evidence="2" type="ORF">ACFSQZ_03170</name>
</gene>
<evidence type="ECO:0000313" key="2">
    <source>
        <dbReference type="EMBL" id="MFD2275460.1"/>
    </source>
</evidence>
<keyword evidence="3" id="KW-1185">Reference proteome</keyword>
<feature type="transmembrane region" description="Helical" evidence="1">
    <location>
        <begin position="60"/>
        <end position="80"/>
    </location>
</feature>
<evidence type="ECO:0008006" key="4">
    <source>
        <dbReference type="Google" id="ProtNLM"/>
    </source>
</evidence>
<comment type="caution">
    <text evidence="2">The sequence shown here is derived from an EMBL/GenBank/DDBJ whole genome shotgun (WGS) entry which is preliminary data.</text>
</comment>
<evidence type="ECO:0000313" key="3">
    <source>
        <dbReference type="Proteomes" id="UP001597297"/>
    </source>
</evidence>
<protein>
    <recommendedName>
        <fullName evidence="4">MFS transporter</fullName>
    </recommendedName>
</protein>
<dbReference type="Proteomes" id="UP001597297">
    <property type="component" value="Unassembled WGS sequence"/>
</dbReference>
<accession>A0ABW5E0Q8</accession>
<keyword evidence="1" id="KW-1133">Transmembrane helix</keyword>
<reference evidence="3" key="1">
    <citation type="journal article" date="2019" name="Int. J. Syst. Evol. Microbiol.">
        <title>The Global Catalogue of Microorganisms (GCM) 10K type strain sequencing project: providing services to taxonomists for standard genome sequencing and annotation.</title>
        <authorList>
            <consortium name="The Broad Institute Genomics Platform"/>
            <consortium name="The Broad Institute Genome Sequencing Center for Infectious Disease"/>
            <person name="Wu L."/>
            <person name="Ma J."/>
        </authorList>
    </citation>
    <scope>NUCLEOTIDE SEQUENCE [LARGE SCALE GENOMIC DNA]</scope>
    <source>
        <strain evidence="3">JCM 16545</strain>
    </source>
</reference>
<dbReference type="RefSeq" id="WP_377136757.1">
    <property type="nucleotide sequence ID" value="NZ_JBHUJC010000010.1"/>
</dbReference>
<organism evidence="2 3">
    <name type="scientific">Rubritalea spongiae</name>
    <dbReference type="NCBI Taxonomy" id="430797"/>
    <lineage>
        <taxon>Bacteria</taxon>
        <taxon>Pseudomonadati</taxon>
        <taxon>Verrucomicrobiota</taxon>
        <taxon>Verrucomicrobiia</taxon>
        <taxon>Verrucomicrobiales</taxon>
        <taxon>Rubritaleaceae</taxon>
        <taxon>Rubritalea</taxon>
    </lineage>
</organism>